<evidence type="ECO:0000313" key="5">
    <source>
        <dbReference type="Proteomes" id="UP000514754"/>
    </source>
</evidence>
<dbReference type="InterPro" id="IPR020904">
    <property type="entry name" value="Sc_DH/Rdtase_CS"/>
</dbReference>
<dbReference type="FunFam" id="3.40.50.720:FF:000084">
    <property type="entry name" value="Short-chain dehydrogenase reductase"/>
    <property type="match status" value="1"/>
</dbReference>
<dbReference type="InterPro" id="IPR002347">
    <property type="entry name" value="SDR_fam"/>
</dbReference>
<evidence type="ECO:0000313" key="4">
    <source>
        <dbReference type="EMBL" id="QMO42021.1"/>
    </source>
</evidence>
<dbReference type="PANTHER" id="PTHR42760">
    <property type="entry name" value="SHORT-CHAIN DEHYDROGENASES/REDUCTASES FAMILY MEMBER"/>
    <property type="match status" value="1"/>
</dbReference>
<dbReference type="GO" id="GO:0016616">
    <property type="term" value="F:oxidoreductase activity, acting on the CH-OH group of donors, NAD or NADP as acceptor"/>
    <property type="evidence" value="ECO:0007669"/>
    <property type="project" value="TreeGrafter"/>
</dbReference>
<dbReference type="SUPFAM" id="SSF51735">
    <property type="entry name" value="NAD(P)-binding Rossmann-fold domains"/>
    <property type="match status" value="1"/>
</dbReference>
<dbReference type="PRINTS" id="PR00081">
    <property type="entry name" value="GDHRDH"/>
</dbReference>
<dbReference type="Pfam" id="PF00106">
    <property type="entry name" value="adh_short"/>
    <property type="match status" value="1"/>
</dbReference>
<dbReference type="Gene3D" id="3.40.50.720">
    <property type="entry name" value="NAD(P)-binding Rossmann-like Domain"/>
    <property type="match status" value="1"/>
</dbReference>
<organism evidence="4 5">
    <name type="scientific">Escherichia coli</name>
    <dbReference type="NCBI Taxonomy" id="562"/>
    <lineage>
        <taxon>Bacteria</taxon>
        <taxon>Pseudomonadati</taxon>
        <taxon>Pseudomonadota</taxon>
        <taxon>Gammaproteobacteria</taxon>
        <taxon>Enterobacterales</taxon>
        <taxon>Enterobacteriaceae</taxon>
        <taxon>Escherichia</taxon>
    </lineage>
</organism>
<dbReference type="NCBIfam" id="NF004817">
    <property type="entry name" value="PRK06171.1"/>
    <property type="match status" value="1"/>
</dbReference>
<proteinExistence type="inferred from homology"/>
<dbReference type="InterPro" id="IPR036291">
    <property type="entry name" value="NAD(P)-bd_dom_sf"/>
</dbReference>
<name>A0A085P926_ECOLX</name>
<accession>A0A085P926</accession>
<evidence type="ECO:0000256" key="1">
    <source>
        <dbReference type="ARBA" id="ARBA00006484"/>
    </source>
</evidence>
<sequence>MDQANKWLDLSGKVVIVTGGSMGLGEKMVENLSANGANVVYADLAPNQSFNEMEGITFIKCDVTKKTQVEALTQAVVEKFGHIDGLVNNAGVSRPRLLVDVFKQKPEYELSEDDFDFMVGVNQKAVYLVSQAVARQMVEQQSGVIINMTSEAGVQGSRGQSCYSATKAAVNAFTFSWAKELGPFNVRVVSVEPAINVPTPMNSEANFRALAYTRGTDPSHVHKDYKGIIPLGRPGKLEEIADLISFLVSDRSSYITGSVINITGGKSHH</sequence>
<dbReference type="Proteomes" id="UP000514754">
    <property type="component" value="Chromosome"/>
</dbReference>
<dbReference type="GO" id="GO:0048038">
    <property type="term" value="F:quinone binding"/>
    <property type="evidence" value="ECO:0007669"/>
    <property type="project" value="TreeGrafter"/>
</dbReference>
<dbReference type="AlphaFoldDB" id="A0A085P926"/>
<dbReference type="EMBL" id="CP057906">
    <property type="protein sequence ID" value="QMO42021.1"/>
    <property type="molecule type" value="Genomic_DNA"/>
</dbReference>
<dbReference type="PROSITE" id="PS00061">
    <property type="entry name" value="ADH_SHORT"/>
    <property type="match status" value="1"/>
</dbReference>
<reference evidence="4 5" key="1">
    <citation type="submission" date="2020-06" db="EMBL/GenBank/DDBJ databases">
        <title>REHAB project genomes.</title>
        <authorList>
            <person name="Shaw L.P."/>
        </authorList>
    </citation>
    <scope>NUCLEOTIDE SEQUENCE [LARGE SCALE GENOMIC DNA]</scope>
    <source>
        <strain evidence="4 5">RHB10-C12</strain>
    </source>
</reference>
<evidence type="ECO:0000256" key="3">
    <source>
        <dbReference type="RuleBase" id="RU000363"/>
    </source>
</evidence>
<gene>
    <name evidence="4" type="ORF">HVW43_17680</name>
</gene>
<dbReference type="PANTHER" id="PTHR42760:SF83">
    <property type="entry name" value="(3R)-3-HYDROXYACYL-COA DEHYDROGENASE"/>
    <property type="match status" value="1"/>
</dbReference>
<dbReference type="GO" id="GO:0006633">
    <property type="term" value="P:fatty acid biosynthetic process"/>
    <property type="evidence" value="ECO:0007669"/>
    <property type="project" value="TreeGrafter"/>
</dbReference>
<keyword evidence="2" id="KW-0560">Oxidoreductase</keyword>
<comment type="similarity">
    <text evidence="1 3">Belongs to the short-chain dehydrogenases/reductases (SDR) family.</text>
</comment>
<dbReference type="RefSeq" id="WP_000371719.1">
    <property type="nucleotide sequence ID" value="NZ_BFZM01000044.1"/>
</dbReference>
<dbReference type="CDD" id="cd05233">
    <property type="entry name" value="SDR_c"/>
    <property type="match status" value="1"/>
</dbReference>
<protein>
    <submittedName>
        <fullName evidence="4">SDR family NAD(P)-dependent oxidoreductase</fullName>
    </submittedName>
</protein>
<dbReference type="PRINTS" id="PR00080">
    <property type="entry name" value="SDRFAMILY"/>
</dbReference>
<evidence type="ECO:0000256" key="2">
    <source>
        <dbReference type="ARBA" id="ARBA00023002"/>
    </source>
</evidence>